<dbReference type="RefSeq" id="WP_057737315.1">
    <property type="nucleotide sequence ID" value="NZ_AZDQ01000005.1"/>
</dbReference>
<accession>A0A2K9HJY3</accession>
<evidence type="ECO:0000313" key="1">
    <source>
        <dbReference type="EMBL" id="AUI72076.1"/>
    </source>
</evidence>
<organism evidence="1 2">
    <name type="scientific">Companilactobacillus alimentarius DSM 20249</name>
    <dbReference type="NCBI Taxonomy" id="1423720"/>
    <lineage>
        <taxon>Bacteria</taxon>
        <taxon>Bacillati</taxon>
        <taxon>Bacillota</taxon>
        <taxon>Bacilli</taxon>
        <taxon>Lactobacillales</taxon>
        <taxon>Lactobacillaceae</taxon>
        <taxon>Companilactobacillus</taxon>
    </lineage>
</organism>
<reference evidence="1 2" key="1">
    <citation type="submission" date="2016-12" db="EMBL/GenBank/DDBJ databases">
        <title>The whole genome sequencing and assembly of Lactobacillus alimentarius DSM 20249T strain.</title>
        <authorList>
            <person name="Lee Y.-J."/>
            <person name="Yi H."/>
            <person name="Bahn Y.-S."/>
            <person name="Kim J.F."/>
            <person name="Lee D.-W."/>
        </authorList>
    </citation>
    <scope>NUCLEOTIDE SEQUENCE [LARGE SCALE GENOMIC DNA]</scope>
    <source>
        <strain evidence="1 2">DSM 20249</strain>
    </source>
</reference>
<sequence>MDSEINNYITKTVRVYGEGETRQRAFANALSNIRKEIVQDEGQVTLQIIPKNVHVLSAERVSYQEKFLFFFFKRTRVNYKIALNIDVELNAIDLRAIDFVDEEIPSPDHINIPDFAKLIRGDK</sequence>
<dbReference type="NCBIfam" id="TIGR03578">
    <property type="entry name" value="EF_0831"/>
    <property type="match status" value="1"/>
</dbReference>
<dbReference type="EMBL" id="CP018867">
    <property type="protein sequence ID" value="AUI72076.1"/>
    <property type="molecule type" value="Genomic_DNA"/>
</dbReference>
<dbReference type="AlphaFoldDB" id="A0A2K9HJY3"/>
<dbReference type="Proteomes" id="UP000234653">
    <property type="component" value="Chromosome"/>
</dbReference>
<name>A0A2K9HJY3_9LACO</name>
<evidence type="ECO:0008006" key="3">
    <source>
        <dbReference type="Google" id="ProtNLM"/>
    </source>
</evidence>
<evidence type="ECO:0000313" key="2">
    <source>
        <dbReference type="Proteomes" id="UP000234653"/>
    </source>
</evidence>
<keyword evidence="2" id="KW-1185">Reference proteome</keyword>
<dbReference type="InterPro" id="IPR020037">
    <property type="entry name" value="DUF4312"/>
</dbReference>
<dbReference type="KEGG" id="lali:LA20249_07740"/>
<proteinExistence type="predicted"/>
<gene>
    <name evidence="1" type="ORF">LA20249_07740</name>
</gene>
<dbReference type="STRING" id="1423720.FC67_GL001365"/>
<dbReference type="OrthoDB" id="4202626at2"/>
<dbReference type="Pfam" id="PF14189">
    <property type="entry name" value="DUF4312"/>
    <property type="match status" value="1"/>
</dbReference>
<protein>
    <recommendedName>
        <fullName evidence="3">Cytoplasmic protein</fullName>
    </recommendedName>
</protein>